<dbReference type="Pfam" id="PF14398">
    <property type="entry name" value="ATPgrasp_YheCD"/>
    <property type="match status" value="1"/>
</dbReference>
<proteinExistence type="predicted"/>
<dbReference type="EMBL" id="WMIB01000016">
    <property type="protein sequence ID" value="MTH54616.1"/>
    <property type="molecule type" value="Genomic_DNA"/>
</dbReference>
<reference evidence="1 2" key="1">
    <citation type="journal article" date="2017" name="Int. J. Syst. Evol. Microbiol.">
        <title>Bacillus mangrovi sp. nov., isolated from a sediment sample from a mangrove forest.</title>
        <authorList>
            <person name="Gupta V."/>
            <person name="Singh P.K."/>
            <person name="Korpole S."/>
            <person name="Tanuku N.R.S."/>
            <person name="Pinnaka A.K."/>
        </authorList>
    </citation>
    <scope>NUCLEOTIDE SEQUENCE [LARGE SCALE GENOMIC DNA]</scope>
    <source>
        <strain evidence="1 2">KCTC 33872</strain>
    </source>
</reference>
<dbReference type="RefSeq" id="WP_155113127.1">
    <property type="nucleotide sequence ID" value="NZ_WMIB01000016.1"/>
</dbReference>
<evidence type="ECO:0000313" key="1">
    <source>
        <dbReference type="EMBL" id="MTH54616.1"/>
    </source>
</evidence>
<comment type="caution">
    <text evidence="1">The sequence shown here is derived from an EMBL/GenBank/DDBJ whole genome shotgun (WGS) entry which is preliminary data.</text>
</comment>
<keyword evidence="2" id="KW-1185">Reference proteome</keyword>
<dbReference type="Proteomes" id="UP000434639">
    <property type="component" value="Unassembled WGS sequence"/>
</dbReference>
<dbReference type="InterPro" id="IPR026838">
    <property type="entry name" value="YheC/D"/>
</dbReference>
<gene>
    <name evidence="1" type="ORF">GKZ89_14525</name>
</gene>
<organism evidence="1 2">
    <name type="scientific">Metabacillus mangrovi</name>
    <dbReference type="NCBI Taxonomy" id="1491830"/>
    <lineage>
        <taxon>Bacteria</taxon>
        <taxon>Bacillati</taxon>
        <taxon>Bacillota</taxon>
        <taxon>Bacilli</taxon>
        <taxon>Bacillales</taxon>
        <taxon>Bacillaceae</taxon>
        <taxon>Metabacillus</taxon>
    </lineage>
</organism>
<name>A0A7X2V5W4_9BACI</name>
<dbReference type="AlphaFoldDB" id="A0A7X2V5W4"/>
<dbReference type="SUPFAM" id="SSF56059">
    <property type="entry name" value="Glutathione synthetase ATP-binding domain-like"/>
    <property type="match status" value="1"/>
</dbReference>
<sequence length="368" mass="42147">MNETVGFMTLREDAENLYSTEIARRAGKYGLALFKFSPASIQPGSTLISGRVFEKEEWKKAMRPLPSFIYDRCFYSRSSHTSKARPIADWLKTRPDTVFLGKGLPDKWAVYQAIKQDPTLSFYLPSTLLLASAKEIFPLLFRERQCMLKPVRGSQGRGIIALSLSGKTIEAVYHSGVHKKTKVFPAIEEFEEWMDQFLEQSRDAYLMQPLLTLTDRARYPFDIRILLQKDGDGKWQERGRGIRKGYQGSYISNLGSGGEGQSYDDWFSRLSRRQAYLFQDDLSTVIAKLPVILEEQFSPLFELGLDIGYSRDGSIWILDINSKPGRQLIMQTKPELKDALFEAPLAYCRHLIRQQEAAALKQQDQIQD</sequence>
<dbReference type="OrthoDB" id="7869153at2"/>
<accession>A0A7X2V5W4</accession>
<evidence type="ECO:0000313" key="2">
    <source>
        <dbReference type="Proteomes" id="UP000434639"/>
    </source>
</evidence>
<protein>
    <submittedName>
        <fullName evidence="1">YheC/YheD family protein</fullName>
    </submittedName>
</protein>